<dbReference type="RefSeq" id="WP_374342813.1">
    <property type="nucleotide sequence ID" value="NZ_JBHTLQ010000064.1"/>
</dbReference>
<sequence>MSNPFEIAPPQIADIELHDAIPSPFDASAEDDAEAVLHAEINGRRAAAENPAALRLARAL</sequence>
<gene>
    <name evidence="1" type="ORF">ACFQ27_18430</name>
</gene>
<reference evidence="2" key="1">
    <citation type="journal article" date="2019" name="Int. J. Syst. Evol. Microbiol.">
        <title>The Global Catalogue of Microorganisms (GCM) 10K type strain sequencing project: providing services to taxonomists for standard genome sequencing and annotation.</title>
        <authorList>
            <consortium name="The Broad Institute Genomics Platform"/>
            <consortium name="The Broad Institute Genome Sequencing Center for Infectious Disease"/>
            <person name="Wu L."/>
            <person name="Ma J."/>
        </authorList>
    </citation>
    <scope>NUCLEOTIDE SEQUENCE [LARGE SCALE GENOMIC DNA]</scope>
    <source>
        <strain evidence="2">CCUG 55074</strain>
    </source>
</reference>
<keyword evidence="2" id="KW-1185">Reference proteome</keyword>
<name>A0ABW3T5Y7_9CAUL</name>
<evidence type="ECO:0000313" key="2">
    <source>
        <dbReference type="Proteomes" id="UP001597216"/>
    </source>
</evidence>
<accession>A0ABW3T5Y7</accession>
<comment type="caution">
    <text evidence="1">The sequence shown here is derived from an EMBL/GenBank/DDBJ whole genome shotgun (WGS) entry which is preliminary data.</text>
</comment>
<proteinExistence type="predicted"/>
<organism evidence="1 2">
    <name type="scientific">Phenylobacterium conjunctum</name>
    <dbReference type="NCBI Taxonomy" id="1298959"/>
    <lineage>
        <taxon>Bacteria</taxon>
        <taxon>Pseudomonadati</taxon>
        <taxon>Pseudomonadota</taxon>
        <taxon>Alphaproteobacteria</taxon>
        <taxon>Caulobacterales</taxon>
        <taxon>Caulobacteraceae</taxon>
        <taxon>Phenylobacterium</taxon>
    </lineage>
</organism>
<protein>
    <submittedName>
        <fullName evidence="1">Uncharacterized protein</fullName>
    </submittedName>
</protein>
<dbReference type="Proteomes" id="UP001597216">
    <property type="component" value="Unassembled WGS sequence"/>
</dbReference>
<evidence type="ECO:0000313" key="1">
    <source>
        <dbReference type="EMBL" id="MFD1192574.1"/>
    </source>
</evidence>
<dbReference type="EMBL" id="JBHTLQ010000064">
    <property type="protein sequence ID" value="MFD1192574.1"/>
    <property type="molecule type" value="Genomic_DNA"/>
</dbReference>